<dbReference type="Pfam" id="PF10633">
    <property type="entry name" value="NPCBM_assoc"/>
    <property type="match status" value="1"/>
</dbReference>
<feature type="chain" id="PRO_5011484348" evidence="1">
    <location>
        <begin position="24"/>
        <end position="835"/>
    </location>
</feature>
<protein>
    <submittedName>
        <fullName evidence="3">NPCBM-associated, NEW3 domain of alpha-galactosidase</fullName>
    </submittedName>
</protein>
<evidence type="ECO:0000259" key="2">
    <source>
        <dbReference type="Pfam" id="PF10633"/>
    </source>
</evidence>
<sequence length="835" mass="93825">MKRFMAVIMSVLLTSALMVPASAQEQKASEKPKDLWSALKPLDTIISFLNTGAHPDDERSDLLAYLSRGKGVRTASLIANRGEGGQNEIGNELGNALGIIRSRELIEASKVTGVTVYHLSRKPSDEIYDFGFSKSKEETLAKWGEQTAYERVIRMIRTYRPDIVMPSFLDVDTEHGHHRTMNYLTVKAYQDAADPSVFPEQLKEGLKPWAIKKLYLPSDQKNATTSFEIGMMDDVYGKTYPQIGEESRFLHKSQGMGQDIPAAPRTINLKLEKSRVGTPGKEQTLFDQIPYDFKEYAGTVNDKRVKKNLVKLQEEFEGMIEEYPNRAAIAEDVYPAIKQTEKLEKLVKNSSLPTETKSDLLFRLDRKEKQLMDLAAEASKIDVRVDLNQPVLVQGGSARVTVTVQNNGKQTLKHVMPALHLPTGWKQVGHVPKTKLKRGQSQKFTYGIKVAKNASYYQPYDPSVISASISYKVHGTTAQKTYEPEQTAAVLPDVSVKNDPESLVVNTADLKDSIQVKVEAKNNTAGKETAVLHLNAPEGWNVTNNDQEITFQKKGEVQNATFTVDLPHSVKEDDYTLKPEVRVNGKQLSTSVQDISYPHIGTFYYLYDAGTKATAFPLHFDAGKKIGYVESGFDSVSDKLRAVGMNVVSLEKGKLESADLSQFDTIVVGIRAYLSREDLLQNNSKLLDFVKNGGHLVVQYHKPEDKWEAEKSAPYKLVIGSPSIRWRVTDENAKVTVTKPEHPLFNTPNKITDSDWDHWVQERGLYYTSDWDDHFETFVSMADPGEKPFTGGILMADYGKGSYLYTNLVWYRQIQNNVPGGYRIFTNLIDYSKEQ</sequence>
<dbReference type="Proteomes" id="UP000199544">
    <property type="component" value="Unassembled WGS sequence"/>
</dbReference>
<dbReference type="EMBL" id="FNHW01000001">
    <property type="protein sequence ID" value="SDN11855.1"/>
    <property type="molecule type" value="Genomic_DNA"/>
</dbReference>
<reference evidence="4" key="1">
    <citation type="submission" date="2016-10" db="EMBL/GenBank/DDBJ databases">
        <authorList>
            <person name="Varghese N."/>
            <person name="Submissions S."/>
        </authorList>
    </citation>
    <scope>NUCLEOTIDE SEQUENCE [LARGE SCALE GENOMIC DNA]</scope>
    <source>
        <strain evidence="4">CGMCC 1.6854</strain>
    </source>
</reference>
<dbReference type="Gene3D" id="3.40.50.10320">
    <property type="entry name" value="LmbE-like"/>
    <property type="match status" value="1"/>
</dbReference>
<dbReference type="AlphaFoldDB" id="A0A1G9YT79"/>
<dbReference type="InterPro" id="IPR024078">
    <property type="entry name" value="LmbE-like_dom_sf"/>
</dbReference>
<evidence type="ECO:0000256" key="1">
    <source>
        <dbReference type="SAM" id="SignalP"/>
    </source>
</evidence>
<dbReference type="SUPFAM" id="SSF102588">
    <property type="entry name" value="LmbE-like"/>
    <property type="match status" value="1"/>
</dbReference>
<evidence type="ECO:0000313" key="4">
    <source>
        <dbReference type="Proteomes" id="UP000199544"/>
    </source>
</evidence>
<organism evidence="3 4">
    <name type="scientific">Fictibacillus solisalsi</name>
    <dbReference type="NCBI Taxonomy" id="459525"/>
    <lineage>
        <taxon>Bacteria</taxon>
        <taxon>Bacillati</taxon>
        <taxon>Bacillota</taxon>
        <taxon>Bacilli</taxon>
        <taxon>Bacillales</taxon>
        <taxon>Fictibacillaceae</taxon>
        <taxon>Fictibacillus</taxon>
    </lineage>
</organism>
<feature type="domain" description="Alpha-galactosidase NEW3" evidence="2">
    <location>
        <begin position="394"/>
        <end position="456"/>
    </location>
</feature>
<dbReference type="InterPro" id="IPR029062">
    <property type="entry name" value="Class_I_gatase-like"/>
</dbReference>
<name>A0A1G9YT79_9BACL</name>
<dbReference type="RefSeq" id="WP_090236483.1">
    <property type="nucleotide sequence ID" value="NZ_FNHW01000001.1"/>
</dbReference>
<dbReference type="STRING" id="459525.SAMN04488137_3628"/>
<gene>
    <name evidence="3" type="ORF">SAMN04488137_3628</name>
</gene>
<feature type="signal peptide" evidence="1">
    <location>
        <begin position="1"/>
        <end position="23"/>
    </location>
</feature>
<accession>A0A1G9YT79</accession>
<dbReference type="InterPro" id="IPR018905">
    <property type="entry name" value="A-galactase_NEW3"/>
</dbReference>
<keyword evidence="1" id="KW-0732">Signal</keyword>
<dbReference type="OrthoDB" id="9759749at2"/>
<dbReference type="Pfam" id="PF02585">
    <property type="entry name" value="PIG-L"/>
    <property type="match status" value="1"/>
</dbReference>
<evidence type="ECO:0000313" key="3">
    <source>
        <dbReference type="EMBL" id="SDN11855.1"/>
    </source>
</evidence>
<dbReference type="SUPFAM" id="SSF52317">
    <property type="entry name" value="Class I glutamine amidotransferase-like"/>
    <property type="match status" value="1"/>
</dbReference>
<dbReference type="Gene3D" id="3.40.50.880">
    <property type="match status" value="1"/>
</dbReference>
<proteinExistence type="predicted"/>
<keyword evidence="4" id="KW-1185">Reference proteome</keyword>
<dbReference type="InterPro" id="IPR003737">
    <property type="entry name" value="GlcNAc_PI_deacetylase-related"/>
</dbReference>